<feature type="transmembrane region" description="Helical" evidence="1">
    <location>
        <begin position="37"/>
        <end position="56"/>
    </location>
</feature>
<proteinExistence type="predicted"/>
<dbReference type="EMBL" id="FTOK01000003">
    <property type="protein sequence ID" value="SIS66483.1"/>
    <property type="molecule type" value="Genomic_DNA"/>
</dbReference>
<keyword evidence="1" id="KW-0812">Transmembrane</keyword>
<keyword evidence="1" id="KW-0472">Membrane</keyword>
<reference evidence="2 3" key="1">
    <citation type="submission" date="2017-01" db="EMBL/GenBank/DDBJ databases">
        <authorList>
            <person name="Varghese N."/>
            <person name="Submissions S."/>
        </authorList>
    </citation>
    <scope>NUCLEOTIDE SEQUENCE [LARGE SCALE GENOMIC DNA]</scope>
    <source>
        <strain evidence="2 3">DSM 22782</strain>
    </source>
</reference>
<accession>A0ABY1KRA7</accession>
<evidence type="ECO:0000256" key="1">
    <source>
        <dbReference type="SAM" id="Phobius"/>
    </source>
</evidence>
<protein>
    <submittedName>
        <fullName evidence="2">Uncharacterized protein</fullName>
    </submittedName>
</protein>
<keyword evidence="1" id="KW-1133">Transmembrane helix</keyword>
<dbReference type="Proteomes" id="UP000199777">
    <property type="component" value="Unassembled WGS sequence"/>
</dbReference>
<sequence>MNEIIFKSLNYLVLIVLIVFNFLVFMGYSIGEGAILWSDWLLLTLPFVLWGALYYVQKKQKTYGMAYIWFFIMVILLYFWESGFGVQLISYIS</sequence>
<evidence type="ECO:0000313" key="3">
    <source>
        <dbReference type="Proteomes" id="UP000199777"/>
    </source>
</evidence>
<feature type="transmembrane region" description="Helical" evidence="1">
    <location>
        <begin position="63"/>
        <end position="80"/>
    </location>
</feature>
<name>A0ABY1KRA7_9BACI</name>
<gene>
    <name evidence="2" type="ORF">SAMN05421758_103261</name>
</gene>
<evidence type="ECO:0000313" key="2">
    <source>
        <dbReference type="EMBL" id="SIS66483.1"/>
    </source>
</evidence>
<organism evidence="2 3">
    <name type="scientific">Salimicrobium salexigens</name>
    <dbReference type="NCBI Taxonomy" id="908941"/>
    <lineage>
        <taxon>Bacteria</taxon>
        <taxon>Bacillati</taxon>
        <taxon>Bacillota</taxon>
        <taxon>Bacilli</taxon>
        <taxon>Bacillales</taxon>
        <taxon>Bacillaceae</taxon>
        <taxon>Salimicrobium</taxon>
    </lineage>
</organism>
<feature type="transmembrane region" description="Helical" evidence="1">
    <location>
        <begin position="12"/>
        <end position="31"/>
    </location>
</feature>
<comment type="caution">
    <text evidence="2">The sequence shown here is derived from an EMBL/GenBank/DDBJ whole genome shotgun (WGS) entry which is preliminary data.</text>
</comment>
<keyword evidence="3" id="KW-1185">Reference proteome</keyword>